<name>A0AAE4SB37_9EURY</name>
<comment type="caution">
    <text evidence="1">The sequence shown here is derived from an EMBL/GenBank/DDBJ whole genome shotgun (WGS) entry which is preliminary data.</text>
</comment>
<accession>A0AAE4SB37</accession>
<protein>
    <submittedName>
        <fullName evidence="1">Uncharacterized protein</fullName>
    </submittedName>
</protein>
<dbReference type="AlphaFoldDB" id="A0AAE4SB37"/>
<dbReference type="PROSITE" id="PS51257">
    <property type="entry name" value="PROKAR_LIPOPROTEIN"/>
    <property type="match status" value="1"/>
</dbReference>
<gene>
    <name evidence="1" type="ORF">McpCs1_08540</name>
</gene>
<dbReference type="EMBL" id="JAWDKB010000003">
    <property type="protein sequence ID" value="MDV0443477.1"/>
    <property type="molecule type" value="Genomic_DNA"/>
</dbReference>
<evidence type="ECO:0000313" key="2">
    <source>
        <dbReference type="Proteomes" id="UP001283212"/>
    </source>
</evidence>
<dbReference type="RefSeq" id="WP_338095999.1">
    <property type="nucleotide sequence ID" value="NZ_JAWDKB010000003.1"/>
</dbReference>
<keyword evidence="2" id="KW-1185">Reference proteome</keyword>
<sequence>MRYLKGILIAAVILLACIAPATAANTDAQVEFEILIDEQSQNLGRAAPIYGEVRQGVTNSYTHIPNGQTLEISLTWNRASENDLDLYITIPNGGTSLIHDDMDGKFDGKISLKTSLTSSTVNRIWGCDVIGARVSGTQPYTLIINSY</sequence>
<evidence type="ECO:0000313" key="1">
    <source>
        <dbReference type="EMBL" id="MDV0443477.1"/>
    </source>
</evidence>
<organism evidence="1 2">
    <name type="scientific">Methanorbis rubei</name>
    <dbReference type="NCBI Taxonomy" id="3028300"/>
    <lineage>
        <taxon>Archaea</taxon>
        <taxon>Methanobacteriati</taxon>
        <taxon>Methanobacteriota</taxon>
        <taxon>Stenosarchaea group</taxon>
        <taxon>Methanomicrobia</taxon>
        <taxon>Methanomicrobiales</taxon>
        <taxon>Methanocorpusculaceae</taxon>
        <taxon>Methanorbis</taxon>
    </lineage>
</organism>
<dbReference type="Proteomes" id="UP001283212">
    <property type="component" value="Unassembled WGS sequence"/>
</dbReference>
<reference evidence="1 2" key="1">
    <citation type="submission" date="2023-06" db="EMBL/GenBank/DDBJ databases">
        <title>Genome sequence of Methancorpusculaceae sp. Cs1.</title>
        <authorList>
            <person name="Protasov E."/>
            <person name="Platt K."/>
            <person name="Poehlein A."/>
            <person name="Daniel R."/>
            <person name="Brune A."/>
        </authorList>
    </citation>
    <scope>NUCLEOTIDE SEQUENCE [LARGE SCALE GENOMIC DNA]</scope>
    <source>
        <strain evidence="1 2">Cs1</strain>
    </source>
</reference>
<proteinExistence type="predicted"/>